<dbReference type="PROSITE" id="PS50936">
    <property type="entry name" value="ENGC_GTPASE"/>
    <property type="match status" value="1"/>
</dbReference>
<accession>A0A1M5WG70</accession>
<dbReference type="Pfam" id="PF03193">
    <property type="entry name" value="RsgA_GTPase"/>
    <property type="match status" value="1"/>
</dbReference>
<dbReference type="GO" id="GO:0046872">
    <property type="term" value="F:metal ion binding"/>
    <property type="evidence" value="ECO:0007669"/>
    <property type="project" value="UniProtKB-KW"/>
</dbReference>
<evidence type="ECO:0000259" key="11">
    <source>
        <dbReference type="PROSITE" id="PS50936"/>
    </source>
</evidence>
<dbReference type="InterPro" id="IPR012340">
    <property type="entry name" value="NA-bd_OB-fold"/>
</dbReference>
<gene>
    <name evidence="10" type="primary">rsgA</name>
    <name evidence="13" type="ORF">SAMN02745180_01225</name>
</gene>
<dbReference type="PANTHER" id="PTHR32120">
    <property type="entry name" value="SMALL RIBOSOMAL SUBUNIT BIOGENESIS GTPASE RSGA"/>
    <property type="match status" value="1"/>
</dbReference>
<dbReference type="STRING" id="1123281.SAMN02745180_01225"/>
<dbReference type="SUPFAM" id="SSF52540">
    <property type="entry name" value="P-loop containing nucleoside triphosphate hydrolases"/>
    <property type="match status" value="1"/>
</dbReference>
<dbReference type="SUPFAM" id="SSF50249">
    <property type="entry name" value="Nucleic acid-binding proteins"/>
    <property type="match status" value="1"/>
</dbReference>
<protein>
    <recommendedName>
        <fullName evidence="10">Small ribosomal subunit biogenesis GTPase RsgA</fullName>
        <ecNumber evidence="10">3.6.1.-</ecNumber>
    </recommendedName>
</protein>
<feature type="binding site" evidence="10">
    <location>
        <begin position="203"/>
        <end position="211"/>
    </location>
    <ligand>
        <name>GTP</name>
        <dbReference type="ChEBI" id="CHEBI:37565"/>
    </ligand>
</feature>
<evidence type="ECO:0000256" key="2">
    <source>
        <dbReference type="ARBA" id="ARBA00022517"/>
    </source>
</evidence>
<evidence type="ECO:0000256" key="3">
    <source>
        <dbReference type="ARBA" id="ARBA00022723"/>
    </source>
</evidence>
<evidence type="ECO:0000256" key="1">
    <source>
        <dbReference type="ARBA" id="ARBA00022490"/>
    </source>
</evidence>
<keyword evidence="6 10" id="KW-0378">Hydrolase</keyword>
<dbReference type="EC" id="3.6.1.-" evidence="10"/>
<evidence type="ECO:0000256" key="7">
    <source>
        <dbReference type="ARBA" id="ARBA00022833"/>
    </source>
</evidence>
<dbReference type="Gene3D" id="1.10.40.50">
    <property type="entry name" value="Probable gtpase engc, domain 3"/>
    <property type="match status" value="1"/>
</dbReference>
<dbReference type="GO" id="GO:0005737">
    <property type="term" value="C:cytoplasm"/>
    <property type="evidence" value="ECO:0007669"/>
    <property type="project" value="UniProtKB-SubCell"/>
</dbReference>
<keyword evidence="4 10" id="KW-0699">rRNA-binding</keyword>
<organism evidence="13 14">
    <name type="scientific">Sporanaerobacter acetigenes DSM 13106</name>
    <dbReference type="NCBI Taxonomy" id="1123281"/>
    <lineage>
        <taxon>Bacteria</taxon>
        <taxon>Bacillati</taxon>
        <taxon>Bacillota</taxon>
        <taxon>Tissierellia</taxon>
        <taxon>Tissierellales</taxon>
        <taxon>Sporanaerobacteraceae</taxon>
        <taxon>Sporanaerobacter</taxon>
    </lineage>
</organism>
<feature type="domain" description="EngC GTPase" evidence="11">
    <location>
        <begin position="112"/>
        <end position="259"/>
    </location>
</feature>
<dbReference type="PANTHER" id="PTHR32120:SF10">
    <property type="entry name" value="SMALL RIBOSOMAL SUBUNIT BIOGENESIS GTPASE RSGA"/>
    <property type="match status" value="1"/>
</dbReference>
<dbReference type="CDD" id="cd01854">
    <property type="entry name" value="YjeQ_EngC"/>
    <property type="match status" value="1"/>
</dbReference>
<keyword evidence="14" id="KW-1185">Reference proteome</keyword>
<feature type="binding site" evidence="10">
    <location>
        <position position="291"/>
    </location>
    <ligand>
        <name>Zn(2+)</name>
        <dbReference type="ChEBI" id="CHEBI:29105"/>
    </ligand>
</feature>
<keyword evidence="5 10" id="KW-0547">Nucleotide-binding</keyword>
<dbReference type="PROSITE" id="PS51721">
    <property type="entry name" value="G_CP"/>
    <property type="match status" value="1"/>
</dbReference>
<dbReference type="EMBL" id="FQXR01000005">
    <property type="protein sequence ID" value="SHH86539.1"/>
    <property type="molecule type" value="Genomic_DNA"/>
</dbReference>
<evidence type="ECO:0000256" key="10">
    <source>
        <dbReference type="HAMAP-Rule" id="MF_01820"/>
    </source>
</evidence>
<comment type="similarity">
    <text evidence="10">Belongs to the TRAFAC class YlqF/YawG GTPase family. RsgA subfamily.</text>
</comment>
<dbReference type="InterPro" id="IPR004881">
    <property type="entry name" value="Ribosome_biogen_GTPase_RsgA"/>
</dbReference>
<feature type="binding site" evidence="10">
    <location>
        <begin position="151"/>
        <end position="154"/>
    </location>
    <ligand>
        <name>GTP</name>
        <dbReference type="ChEBI" id="CHEBI:37565"/>
    </ligand>
</feature>
<dbReference type="GO" id="GO:0005525">
    <property type="term" value="F:GTP binding"/>
    <property type="evidence" value="ECO:0007669"/>
    <property type="project" value="UniProtKB-UniRule"/>
</dbReference>
<proteinExistence type="inferred from homology"/>
<keyword evidence="1 10" id="KW-0963">Cytoplasm</keyword>
<evidence type="ECO:0000256" key="8">
    <source>
        <dbReference type="ARBA" id="ARBA00022884"/>
    </source>
</evidence>
<feature type="binding site" evidence="10">
    <location>
        <position position="289"/>
    </location>
    <ligand>
        <name>Zn(2+)</name>
        <dbReference type="ChEBI" id="CHEBI:29105"/>
    </ligand>
</feature>
<dbReference type="GO" id="GO:0019843">
    <property type="term" value="F:rRNA binding"/>
    <property type="evidence" value="ECO:0007669"/>
    <property type="project" value="UniProtKB-KW"/>
</dbReference>
<comment type="function">
    <text evidence="10">One of several proteins that assist in the late maturation steps of the functional core of the 30S ribosomal subunit. Helps release RbfA from mature subunits. May play a role in the assembly of ribosomal proteins into the subunit. Circularly permuted GTPase that catalyzes slow GTP hydrolysis, GTPase activity is stimulated by the 30S ribosomal subunit.</text>
</comment>
<evidence type="ECO:0000313" key="13">
    <source>
        <dbReference type="EMBL" id="SHH86539.1"/>
    </source>
</evidence>
<keyword evidence="2 10" id="KW-0690">Ribosome biogenesis</keyword>
<dbReference type="InterPro" id="IPR027417">
    <property type="entry name" value="P-loop_NTPase"/>
</dbReference>
<keyword evidence="9 10" id="KW-0342">GTP-binding</keyword>
<dbReference type="GO" id="GO:0003924">
    <property type="term" value="F:GTPase activity"/>
    <property type="evidence" value="ECO:0007669"/>
    <property type="project" value="UniProtKB-UniRule"/>
</dbReference>
<dbReference type="Proteomes" id="UP000184389">
    <property type="component" value="Unassembled WGS sequence"/>
</dbReference>
<name>A0A1M5WG70_9FIRM</name>
<reference evidence="13 14" key="1">
    <citation type="submission" date="2016-11" db="EMBL/GenBank/DDBJ databases">
        <authorList>
            <person name="Jaros S."/>
            <person name="Januszkiewicz K."/>
            <person name="Wedrychowicz H."/>
        </authorList>
    </citation>
    <scope>NUCLEOTIDE SEQUENCE [LARGE SCALE GENOMIC DNA]</scope>
    <source>
        <strain evidence="13 14">DSM 13106</strain>
    </source>
</reference>
<evidence type="ECO:0000259" key="12">
    <source>
        <dbReference type="PROSITE" id="PS51721"/>
    </source>
</evidence>
<evidence type="ECO:0000256" key="6">
    <source>
        <dbReference type="ARBA" id="ARBA00022801"/>
    </source>
</evidence>
<feature type="domain" description="CP-type G" evidence="12">
    <location>
        <begin position="102"/>
        <end position="261"/>
    </location>
</feature>
<dbReference type="Gene3D" id="3.40.50.300">
    <property type="entry name" value="P-loop containing nucleotide triphosphate hydrolases"/>
    <property type="match status" value="1"/>
</dbReference>
<evidence type="ECO:0000256" key="9">
    <source>
        <dbReference type="ARBA" id="ARBA00023134"/>
    </source>
</evidence>
<comment type="subunit">
    <text evidence="10">Monomer. Associates with 30S ribosomal subunit, binds 16S rRNA.</text>
</comment>
<dbReference type="InterPro" id="IPR010914">
    <property type="entry name" value="RsgA_GTPase_dom"/>
</dbReference>
<evidence type="ECO:0000256" key="4">
    <source>
        <dbReference type="ARBA" id="ARBA00022730"/>
    </source>
</evidence>
<comment type="subcellular location">
    <subcellularLocation>
        <location evidence="10">Cytoplasm</location>
    </subcellularLocation>
</comment>
<dbReference type="NCBIfam" id="TIGR00157">
    <property type="entry name" value="ribosome small subunit-dependent GTPase A"/>
    <property type="match status" value="1"/>
</dbReference>
<dbReference type="OrthoDB" id="9809485at2"/>
<feature type="binding site" evidence="10">
    <location>
        <position position="284"/>
    </location>
    <ligand>
        <name>Zn(2+)</name>
        <dbReference type="ChEBI" id="CHEBI:29105"/>
    </ligand>
</feature>
<dbReference type="RefSeq" id="WP_084604181.1">
    <property type="nucleotide sequence ID" value="NZ_FQXR01000005.1"/>
</dbReference>
<feature type="binding site" evidence="10">
    <location>
        <position position="297"/>
    </location>
    <ligand>
        <name>Zn(2+)</name>
        <dbReference type="ChEBI" id="CHEBI:29105"/>
    </ligand>
</feature>
<comment type="cofactor">
    <cofactor evidence="10">
        <name>Zn(2+)</name>
        <dbReference type="ChEBI" id="CHEBI:29105"/>
    </cofactor>
    <text evidence="10">Binds 1 zinc ion per subunit.</text>
</comment>
<keyword evidence="8 10" id="KW-0694">RNA-binding</keyword>
<keyword evidence="3 10" id="KW-0479">Metal-binding</keyword>
<evidence type="ECO:0000256" key="5">
    <source>
        <dbReference type="ARBA" id="ARBA00022741"/>
    </source>
</evidence>
<evidence type="ECO:0000313" key="14">
    <source>
        <dbReference type="Proteomes" id="UP000184389"/>
    </source>
</evidence>
<keyword evidence="7 10" id="KW-0862">Zinc</keyword>
<dbReference type="HAMAP" id="MF_01820">
    <property type="entry name" value="GTPase_RsgA"/>
    <property type="match status" value="1"/>
</dbReference>
<dbReference type="InterPro" id="IPR030378">
    <property type="entry name" value="G_CP_dom"/>
</dbReference>
<sequence length="337" mass="37961">MKEKLIKLGLNDRIFKEFKDNFRDLYLGRVVAEYKGLYKIATEEDIILAQVSGKMVHNVVSKSSYPAVGDWVVVDRTSNSTGNGQIHWIFPRKSVLSRKVAGKQLNEQIIVSNIDTIFICMSANKDFNPRKLERYISIGWNSGAMPVIIITKIDLNHDIENIKNEIAKIAIGLEIIYFSSITGEGFDELIKYTTSGKTIAFIGSSGVGKSTLINVLLGENKQKVNDIRLEDDKGRHTTTHRELMVLPNGCMVIDTPGMREIQLLDESAGVDDSFKDILELAKKCKFSDCRHDKEPGCAVLAAIDEGIISKQRLDSYNKLKRETEYIKRKLNKKSKSK</sequence>
<dbReference type="GO" id="GO:0042274">
    <property type="term" value="P:ribosomal small subunit biogenesis"/>
    <property type="evidence" value="ECO:0007669"/>
    <property type="project" value="UniProtKB-UniRule"/>
</dbReference>
<dbReference type="AlphaFoldDB" id="A0A1M5WG70"/>